<dbReference type="PANTHER" id="PTHR11552:SF201">
    <property type="entry name" value="GLUCOSE-METHANOL-CHOLINE OXIDOREDUCTASE N-TERMINAL DOMAIN-CONTAINING PROTEIN"/>
    <property type="match status" value="1"/>
</dbReference>
<organism evidence="8 9">
    <name type="scientific">Phanerochaete carnosa (strain HHB-10118-sp)</name>
    <name type="common">White-rot fungus</name>
    <name type="synonym">Peniophora carnosa</name>
    <dbReference type="NCBI Taxonomy" id="650164"/>
    <lineage>
        <taxon>Eukaryota</taxon>
        <taxon>Fungi</taxon>
        <taxon>Dikarya</taxon>
        <taxon>Basidiomycota</taxon>
        <taxon>Agaricomycotina</taxon>
        <taxon>Agaricomycetes</taxon>
        <taxon>Polyporales</taxon>
        <taxon>Phanerochaetaceae</taxon>
        <taxon>Phanerochaete</taxon>
    </lineage>
</organism>
<evidence type="ECO:0000256" key="6">
    <source>
        <dbReference type="ARBA" id="ARBA00023002"/>
    </source>
</evidence>
<gene>
    <name evidence="8" type="ORF">PHACADRAFT_206169</name>
</gene>
<evidence type="ECO:0000313" key="9">
    <source>
        <dbReference type="Proteomes" id="UP000008370"/>
    </source>
</evidence>
<dbReference type="InterPro" id="IPR036188">
    <property type="entry name" value="FAD/NAD-bd_sf"/>
</dbReference>
<protein>
    <recommendedName>
        <fullName evidence="7">Glucose-methanol-choline oxidoreductase C-terminal domain-containing protein</fullName>
    </recommendedName>
</protein>
<name>K5XAK0_PHACS</name>
<evidence type="ECO:0000256" key="1">
    <source>
        <dbReference type="ARBA" id="ARBA00001974"/>
    </source>
</evidence>
<dbReference type="OrthoDB" id="269227at2759"/>
<evidence type="ECO:0000256" key="3">
    <source>
        <dbReference type="ARBA" id="ARBA00022630"/>
    </source>
</evidence>
<keyword evidence="5" id="KW-0274">FAD</keyword>
<dbReference type="PANTHER" id="PTHR11552">
    <property type="entry name" value="GLUCOSE-METHANOL-CHOLINE GMC OXIDOREDUCTASE"/>
    <property type="match status" value="1"/>
</dbReference>
<evidence type="ECO:0000256" key="4">
    <source>
        <dbReference type="ARBA" id="ARBA00022729"/>
    </source>
</evidence>
<proteinExistence type="inferred from homology"/>
<dbReference type="EMBL" id="JH930469">
    <property type="protein sequence ID" value="EKM59952.1"/>
    <property type="molecule type" value="Genomic_DNA"/>
</dbReference>
<dbReference type="InParanoid" id="K5XAK0"/>
<dbReference type="HOGENOM" id="CLU_1855985_0_0_1"/>
<keyword evidence="3" id="KW-0285">Flavoprotein</keyword>
<accession>K5XAK0</accession>
<dbReference type="Proteomes" id="UP000008370">
    <property type="component" value="Unassembled WGS sequence"/>
</dbReference>
<dbReference type="Pfam" id="PF05199">
    <property type="entry name" value="GMC_oxred_C"/>
    <property type="match status" value="1"/>
</dbReference>
<dbReference type="GO" id="GO:0016614">
    <property type="term" value="F:oxidoreductase activity, acting on CH-OH group of donors"/>
    <property type="evidence" value="ECO:0007669"/>
    <property type="project" value="InterPro"/>
</dbReference>
<evidence type="ECO:0000259" key="7">
    <source>
        <dbReference type="Pfam" id="PF05199"/>
    </source>
</evidence>
<keyword evidence="9" id="KW-1185">Reference proteome</keyword>
<dbReference type="KEGG" id="pco:PHACADRAFT_206169"/>
<comment type="similarity">
    <text evidence="2">Belongs to the GMC oxidoreductase family.</text>
</comment>
<dbReference type="RefSeq" id="XP_007392501.1">
    <property type="nucleotide sequence ID" value="XM_007392439.1"/>
</dbReference>
<feature type="domain" description="Glucose-methanol-choline oxidoreductase C-terminal" evidence="7">
    <location>
        <begin position="63"/>
        <end position="136"/>
    </location>
</feature>
<dbReference type="GO" id="GO:0050660">
    <property type="term" value="F:flavin adenine dinucleotide binding"/>
    <property type="evidence" value="ECO:0007669"/>
    <property type="project" value="InterPro"/>
</dbReference>
<comment type="cofactor">
    <cofactor evidence="1">
        <name>FAD</name>
        <dbReference type="ChEBI" id="CHEBI:57692"/>
    </cofactor>
</comment>
<dbReference type="InterPro" id="IPR007867">
    <property type="entry name" value="GMC_OxRtase_C"/>
</dbReference>
<reference evidence="8 9" key="1">
    <citation type="journal article" date="2012" name="BMC Genomics">
        <title>Comparative genomics of the white-rot fungi, Phanerochaete carnosa and P. chrysosporium, to elucidate the genetic basis of the distinct wood types they colonize.</title>
        <authorList>
            <person name="Suzuki H."/>
            <person name="MacDonald J."/>
            <person name="Syed K."/>
            <person name="Salamov A."/>
            <person name="Hori C."/>
            <person name="Aerts A."/>
            <person name="Henrissat B."/>
            <person name="Wiebenga A."/>
            <person name="vanKuyk P.A."/>
            <person name="Barry K."/>
            <person name="Lindquist E."/>
            <person name="LaButti K."/>
            <person name="Lapidus A."/>
            <person name="Lucas S."/>
            <person name="Coutinho P."/>
            <person name="Gong Y."/>
            <person name="Samejima M."/>
            <person name="Mahadevan R."/>
            <person name="Abou-Zaid M."/>
            <person name="de Vries R.P."/>
            <person name="Igarashi K."/>
            <person name="Yadav J.S."/>
            <person name="Grigoriev I.V."/>
            <person name="Master E.R."/>
        </authorList>
    </citation>
    <scope>NUCLEOTIDE SEQUENCE [LARGE SCALE GENOMIC DNA]</scope>
    <source>
        <strain evidence="8 9">HHB-10118-sp</strain>
    </source>
</reference>
<evidence type="ECO:0000313" key="8">
    <source>
        <dbReference type="EMBL" id="EKM59952.1"/>
    </source>
</evidence>
<evidence type="ECO:0000256" key="5">
    <source>
        <dbReference type="ARBA" id="ARBA00022827"/>
    </source>
</evidence>
<evidence type="ECO:0000256" key="2">
    <source>
        <dbReference type="ARBA" id="ARBA00010790"/>
    </source>
</evidence>
<dbReference type="InterPro" id="IPR012132">
    <property type="entry name" value="GMC_OxRdtase"/>
</dbReference>
<dbReference type="AlphaFoldDB" id="K5XAK0"/>
<dbReference type="GeneID" id="18912433"/>
<dbReference type="Gene3D" id="3.50.50.60">
    <property type="entry name" value="FAD/NAD(P)-binding domain"/>
    <property type="match status" value="1"/>
</dbReference>
<dbReference type="Gene3D" id="3.30.560.10">
    <property type="entry name" value="Glucose Oxidase, domain 3"/>
    <property type="match status" value="1"/>
</dbReference>
<keyword evidence="4" id="KW-0732">Signal</keyword>
<keyword evidence="6" id="KW-0560">Oxidoreductase</keyword>
<dbReference type="SUPFAM" id="SSF51905">
    <property type="entry name" value="FAD/NAD(P)-binding domain"/>
    <property type="match status" value="1"/>
</dbReference>
<sequence length="138" mass="15235">MATPQSSSSLTSSANRTPLLDQPTAYLQLSDANLQKAKIVGWKHMVDLGPRCAHIPALNLLLSEDESNADEVAVAWLKKTFSITWHTAGSCWMTPREENGVLDTDLKVHGTSYLRVVDLSIDPPYFASHQRLAVYAKL</sequence>